<dbReference type="InterPro" id="IPR014710">
    <property type="entry name" value="RmlC-like_jellyroll"/>
</dbReference>
<reference evidence="1 2" key="1">
    <citation type="submission" date="2019-11" db="EMBL/GenBank/DDBJ databases">
        <title>Escherichia alba sp. nov. isolated from the gut of plastic-eating superworms Zophobas atratus.</title>
        <authorList>
            <person name="Yang Y."/>
        </authorList>
    </citation>
    <scope>NUCLEOTIDE SEQUENCE [LARGE SCALE GENOMIC DNA]</scope>
    <source>
        <strain evidence="2">BIT-B35</strain>
    </source>
</reference>
<dbReference type="Proteomes" id="UP000477739">
    <property type="component" value="Unassembled WGS sequence"/>
</dbReference>
<dbReference type="Gene3D" id="2.60.120.10">
    <property type="entry name" value="Jelly Rolls"/>
    <property type="match status" value="1"/>
</dbReference>
<evidence type="ECO:0000313" key="1">
    <source>
        <dbReference type="EMBL" id="MTH47543.1"/>
    </source>
</evidence>
<evidence type="ECO:0000313" key="2">
    <source>
        <dbReference type="Proteomes" id="UP000477739"/>
    </source>
</evidence>
<accession>A0A6L6IRX4</accession>
<organism evidence="1 2">
    <name type="scientific">Intestinirhabdus alba</name>
    <dbReference type="NCBI Taxonomy" id="2899544"/>
    <lineage>
        <taxon>Bacteria</taxon>
        <taxon>Pseudomonadati</taxon>
        <taxon>Pseudomonadota</taxon>
        <taxon>Gammaproteobacteria</taxon>
        <taxon>Enterobacterales</taxon>
        <taxon>Enterobacteriaceae</taxon>
        <taxon>Intestinirhabdus</taxon>
    </lineage>
</organism>
<dbReference type="EMBL" id="WMJZ01000020">
    <property type="protein sequence ID" value="MTH47543.1"/>
    <property type="molecule type" value="Genomic_DNA"/>
</dbReference>
<dbReference type="InterPro" id="IPR011051">
    <property type="entry name" value="RmlC_Cupin_sf"/>
</dbReference>
<proteinExistence type="predicted"/>
<dbReference type="OrthoDB" id="6555763at2"/>
<protein>
    <recommendedName>
        <fullName evidence="3">Cupin domain-containing protein</fullName>
    </recommendedName>
</protein>
<name>A0A6L6IRX4_9ENTR</name>
<keyword evidence="2" id="KW-1185">Reference proteome</keyword>
<sequence length="124" mass="13485">MTPFPHTDAPVGNITQSRLDDMIGGWFVGAFQPASYNTSDVEVAVQAFPAGYKGEYHYHRQATEITLLLSGRAWMAGRLLFPGDILTLAPNTPSSFVALEDCRTVVVKHPGVLNDKFLAGETTC</sequence>
<gene>
    <name evidence="1" type="ORF">GJV78_15000</name>
</gene>
<dbReference type="AlphaFoldDB" id="A0A6L6IRX4"/>
<evidence type="ECO:0008006" key="3">
    <source>
        <dbReference type="Google" id="ProtNLM"/>
    </source>
</evidence>
<dbReference type="SUPFAM" id="SSF51182">
    <property type="entry name" value="RmlC-like cupins"/>
    <property type="match status" value="1"/>
</dbReference>
<comment type="caution">
    <text evidence="1">The sequence shown here is derived from an EMBL/GenBank/DDBJ whole genome shotgun (WGS) entry which is preliminary data.</text>
</comment>
<dbReference type="RefSeq" id="WP_017694167.1">
    <property type="nucleotide sequence ID" value="NZ_WMJZ01000020.1"/>
</dbReference>